<keyword evidence="1" id="KW-0812">Transmembrane</keyword>
<evidence type="ECO:0000313" key="3">
    <source>
        <dbReference type="Proteomes" id="UP001500973"/>
    </source>
</evidence>
<keyword evidence="3" id="KW-1185">Reference proteome</keyword>
<feature type="transmembrane region" description="Helical" evidence="1">
    <location>
        <begin position="43"/>
        <end position="61"/>
    </location>
</feature>
<organism evidence="2 3">
    <name type="scientific">Streptomyces thermospinosisporus</name>
    <dbReference type="NCBI Taxonomy" id="161482"/>
    <lineage>
        <taxon>Bacteria</taxon>
        <taxon>Bacillati</taxon>
        <taxon>Actinomycetota</taxon>
        <taxon>Actinomycetes</taxon>
        <taxon>Kitasatosporales</taxon>
        <taxon>Streptomycetaceae</taxon>
        <taxon>Streptomyces</taxon>
    </lineage>
</organism>
<comment type="caution">
    <text evidence="2">The sequence shown here is derived from an EMBL/GenBank/DDBJ whole genome shotgun (WGS) entry which is preliminary data.</text>
</comment>
<reference evidence="3" key="1">
    <citation type="journal article" date="2019" name="Int. J. Syst. Evol. Microbiol.">
        <title>The Global Catalogue of Microorganisms (GCM) 10K type strain sequencing project: providing services to taxonomists for standard genome sequencing and annotation.</title>
        <authorList>
            <consortium name="The Broad Institute Genomics Platform"/>
            <consortium name="The Broad Institute Genome Sequencing Center for Infectious Disease"/>
            <person name="Wu L."/>
            <person name="Ma J."/>
        </authorList>
    </citation>
    <scope>NUCLEOTIDE SEQUENCE [LARGE SCALE GENOMIC DNA]</scope>
    <source>
        <strain evidence="3">JCM 11756</strain>
    </source>
</reference>
<dbReference type="EMBL" id="BAAAIZ010000030">
    <property type="protein sequence ID" value="GAA1422380.1"/>
    <property type="molecule type" value="Genomic_DNA"/>
</dbReference>
<protein>
    <recommendedName>
        <fullName evidence="4">DUF3995 domain-containing protein</fullName>
    </recommendedName>
</protein>
<gene>
    <name evidence="2" type="ORF">GCM10009601_23790</name>
</gene>
<keyword evidence="1" id="KW-0472">Membrane</keyword>
<accession>A0ABP4JLH3</accession>
<keyword evidence="1" id="KW-1133">Transmembrane helix</keyword>
<evidence type="ECO:0008006" key="4">
    <source>
        <dbReference type="Google" id="ProtNLM"/>
    </source>
</evidence>
<dbReference type="Proteomes" id="UP001500973">
    <property type="component" value="Unassembled WGS sequence"/>
</dbReference>
<dbReference type="RefSeq" id="WP_344012296.1">
    <property type="nucleotide sequence ID" value="NZ_BAAAIZ010000030.1"/>
</dbReference>
<name>A0ABP4JLH3_9ACTN</name>
<evidence type="ECO:0000256" key="1">
    <source>
        <dbReference type="SAM" id="Phobius"/>
    </source>
</evidence>
<sequence>MKRLLEFLGVLAVLQGVAGLLHEFTGWRWGLVQRIGFLDRYGVYVSAALLVLGGALFAAAASRQQP</sequence>
<proteinExistence type="predicted"/>
<evidence type="ECO:0000313" key="2">
    <source>
        <dbReference type="EMBL" id="GAA1422380.1"/>
    </source>
</evidence>